<dbReference type="AlphaFoldDB" id="A0A2S2N9B5"/>
<dbReference type="PROSITE" id="PS50105">
    <property type="entry name" value="SAM_DOMAIN"/>
    <property type="match status" value="1"/>
</dbReference>
<dbReference type="InterPro" id="IPR029515">
    <property type="entry name" value="Liprin"/>
</dbReference>
<dbReference type="SMART" id="SM00454">
    <property type="entry name" value="SAM"/>
    <property type="match status" value="2"/>
</dbReference>
<dbReference type="InterPro" id="IPR013761">
    <property type="entry name" value="SAM/pointed_sf"/>
</dbReference>
<keyword evidence="1" id="KW-0677">Repeat</keyword>
<evidence type="ECO:0000313" key="4">
    <source>
        <dbReference type="EMBL" id="MBY13824.1"/>
    </source>
</evidence>
<dbReference type="InterPro" id="IPR001660">
    <property type="entry name" value="SAM"/>
</dbReference>
<proteinExistence type="predicted"/>
<name>A0A2S2N9B5_SCHGA</name>
<organism evidence="4">
    <name type="scientific">Schizaphis graminum</name>
    <name type="common">Green bug aphid</name>
    <dbReference type="NCBI Taxonomy" id="13262"/>
    <lineage>
        <taxon>Eukaryota</taxon>
        <taxon>Metazoa</taxon>
        <taxon>Ecdysozoa</taxon>
        <taxon>Arthropoda</taxon>
        <taxon>Hexapoda</taxon>
        <taxon>Insecta</taxon>
        <taxon>Pterygota</taxon>
        <taxon>Neoptera</taxon>
        <taxon>Paraneoptera</taxon>
        <taxon>Hemiptera</taxon>
        <taxon>Sternorrhyncha</taxon>
        <taxon>Aphidomorpha</taxon>
        <taxon>Aphidoidea</taxon>
        <taxon>Aphididae</taxon>
        <taxon>Aphidini</taxon>
        <taxon>Schizaphis</taxon>
    </lineage>
</organism>
<evidence type="ECO:0000259" key="3">
    <source>
        <dbReference type="PROSITE" id="PS50105"/>
    </source>
</evidence>
<dbReference type="EMBL" id="GGMR01001205">
    <property type="protein sequence ID" value="MBY13824.1"/>
    <property type="molecule type" value="Transcribed_RNA"/>
</dbReference>
<accession>A0A2S2N9B5</accession>
<sequence length="452" mass="52570">MILKSKLETEKLEVIAMLTNLKLVNVMLTKENMNLKEMIINNQNTQNSTTSSYTSEVINSQFHRSKNHGSRFYCSLPRHTISKKKNENKNINNELLNDITESCANLMNRRSQFDKCSSAPNLVDSKNDCKNEKILENSSSFFSSTKIYSSQNSNLLFSELNRQQLHDWFAEQGIDYVLEGSKLWPSSGKELISSSISEIDEKFKFKHWLHRKKLILAIQFERDPNKLLAEDRYLEKSRYLNTSWVLQWLDDIGLPQYKEPFLQAAINGTLLHRLTKDDFLMMQFGNSDLHFSSLRYGIKVLRKNNFDPECLIRRSNTNKNDDDCNLSLWTTHRVMEWLCSVNLAEYASNLRGSGVHGGLIVYDDRFTSELLADILFIQQSKTLLRRHLSIQFSQLIGKDLNQKKRDDQCKPKYRPLTISSKTKIQKKSQFSLKRKKNNNELNIGDLICPIDD</sequence>
<dbReference type="GO" id="GO:0048786">
    <property type="term" value="C:presynaptic active zone"/>
    <property type="evidence" value="ECO:0007669"/>
    <property type="project" value="TreeGrafter"/>
</dbReference>
<evidence type="ECO:0000256" key="2">
    <source>
        <dbReference type="ARBA" id="ARBA00023054"/>
    </source>
</evidence>
<dbReference type="Pfam" id="PF00536">
    <property type="entry name" value="SAM_1"/>
    <property type="match status" value="1"/>
</dbReference>
<keyword evidence="2" id="KW-0175">Coiled coil</keyword>
<dbReference type="Pfam" id="PF07647">
    <property type="entry name" value="SAM_2"/>
    <property type="match status" value="1"/>
</dbReference>
<reference evidence="4" key="1">
    <citation type="submission" date="2018-04" db="EMBL/GenBank/DDBJ databases">
        <title>Transcriptome of Schizaphis graminum biotype I.</title>
        <authorList>
            <person name="Scully E.D."/>
            <person name="Geib S.M."/>
            <person name="Palmer N.A."/>
            <person name="Koch K."/>
            <person name="Bradshaw J."/>
            <person name="Heng-Moss T."/>
            <person name="Sarath G."/>
        </authorList>
    </citation>
    <scope>NUCLEOTIDE SEQUENCE</scope>
</reference>
<dbReference type="PANTHER" id="PTHR12587:SF14">
    <property type="entry name" value="AT31531P"/>
    <property type="match status" value="1"/>
</dbReference>
<dbReference type="Gene3D" id="1.10.150.50">
    <property type="entry name" value="Transcription Factor, Ets-1"/>
    <property type="match status" value="3"/>
</dbReference>
<dbReference type="PANTHER" id="PTHR12587">
    <property type="entry name" value="LAR INTERACTING PROTEIN LIP -RELATED PROTEIN"/>
    <property type="match status" value="1"/>
</dbReference>
<gene>
    <name evidence="4" type="primary">Ppfibp2</name>
    <name evidence="4" type="ORF">g.51590</name>
</gene>
<dbReference type="SUPFAM" id="SSF47769">
    <property type="entry name" value="SAM/Pointed domain"/>
    <property type="match status" value="2"/>
</dbReference>
<dbReference type="GO" id="GO:0007528">
    <property type="term" value="P:neuromuscular junction development"/>
    <property type="evidence" value="ECO:0007669"/>
    <property type="project" value="TreeGrafter"/>
</dbReference>
<feature type="domain" description="SAM" evidence="3">
    <location>
        <begin position="245"/>
        <end position="285"/>
    </location>
</feature>
<protein>
    <submittedName>
        <fullName evidence="4">Liprin-beta-2</fullName>
    </submittedName>
</protein>
<evidence type="ECO:0000256" key="1">
    <source>
        <dbReference type="ARBA" id="ARBA00022737"/>
    </source>
</evidence>